<evidence type="ECO:0000313" key="28">
    <source>
        <dbReference type="RefSeq" id="XP_013775782.1"/>
    </source>
</evidence>
<name>A0ABM1B6G9_LIMPO</name>
<evidence type="ECO:0000259" key="25">
    <source>
        <dbReference type="SMART" id="SM00278"/>
    </source>
</evidence>
<evidence type="ECO:0000256" key="14">
    <source>
        <dbReference type="ARBA" id="ARBA00022932"/>
    </source>
</evidence>
<dbReference type="CDD" id="cd00141">
    <property type="entry name" value="NT_POLXc"/>
    <property type="match status" value="1"/>
</dbReference>
<comment type="similarity">
    <text evidence="24">Belongs to the DNA polymerase type-X family.</text>
</comment>
<gene>
    <name evidence="28" type="primary">LOC106460609</name>
</gene>
<evidence type="ECO:0000256" key="8">
    <source>
        <dbReference type="ARBA" id="ARBA00022695"/>
    </source>
</evidence>
<accession>A0ABM1B6G9</accession>
<keyword evidence="15" id="KW-0915">Sodium</keyword>
<dbReference type="Pfam" id="PF14792">
    <property type="entry name" value="DNA_pol_B_palm"/>
    <property type="match status" value="1"/>
</dbReference>
<dbReference type="InterPro" id="IPR037160">
    <property type="entry name" value="DNA_Pol_thumb_sf"/>
</dbReference>
<evidence type="ECO:0000256" key="7">
    <source>
        <dbReference type="ARBA" id="ARBA00022679"/>
    </source>
</evidence>
<comment type="catalytic activity">
    <reaction evidence="23 24">
        <text>DNA(n) + a 2'-deoxyribonucleoside 5'-triphosphate = DNA(n+1) + diphosphate</text>
        <dbReference type="Rhea" id="RHEA:22508"/>
        <dbReference type="Rhea" id="RHEA-COMP:17339"/>
        <dbReference type="Rhea" id="RHEA-COMP:17340"/>
        <dbReference type="ChEBI" id="CHEBI:33019"/>
        <dbReference type="ChEBI" id="CHEBI:61560"/>
        <dbReference type="ChEBI" id="CHEBI:173112"/>
        <dbReference type="EC" id="2.7.7.7"/>
    </reaction>
</comment>
<keyword evidence="4" id="KW-0488">Methylation</keyword>
<keyword evidence="6" id="KW-0237">DNA synthesis</keyword>
<keyword evidence="13" id="KW-0832">Ubl conjugation</keyword>
<dbReference type="InterPro" id="IPR043519">
    <property type="entry name" value="NT_sf"/>
</dbReference>
<comment type="function">
    <text evidence="22">Repair polymerase that plays a key role in base-excision repair. During this process, the damaged base is excised by specific DNA glycosylases, the DNA backbone is nicked at the abasic site by an apurinic/apyrimidic (AP) endonuclease, and POLB removes 5'-deoxyribose-phosphate from the preincised AP site acting as a 5'-deoxyribose-phosphate lyase (5'-dRP lyase); through its DNA polymerase activity, it adds one nucleotide to the 3' end of the arising single-nucleotide gap. Conducts 'gap-filling' DNA synthesis in a stepwise distributive fashion rather than in a processive fashion as for other DNA polymerases. It is also able to cleave sugar-phosphate bonds 3' to an intact AP site, acting as an AP lyase.</text>
</comment>
<dbReference type="Pfam" id="PF10391">
    <property type="entry name" value="DNA_pol_lambd_f"/>
    <property type="match status" value="1"/>
</dbReference>
<evidence type="ECO:0000256" key="18">
    <source>
        <dbReference type="ARBA" id="ARBA00023239"/>
    </source>
</evidence>
<dbReference type="SUPFAM" id="SSF47802">
    <property type="entry name" value="DNA polymerase beta, N-terminal domain-like"/>
    <property type="match status" value="1"/>
</dbReference>
<comment type="cofactor">
    <cofactor evidence="1">
        <name>Mg(2+)</name>
        <dbReference type="ChEBI" id="CHEBI:18420"/>
    </cofactor>
</comment>
<organism evidence="27 28">
    <name type="scientific">Limulus polyphemus</name>
    <name type="common">Atlantic horseshoe crab</name>
    <dbReference type="NCBI Taxonomy" id="6850"/>
    <lineage>
        <taxon>Eukaryota</taxon>
        <taxon>Metazoa</taxon>
        <taxon>Ecdysozoa</taxon>
        <taxon>Arthropoda</taxon>
        <taxon>Chelicerata</taxon>
        <taxon>Merostomata</taxon>
        <taxon>Xiphosura</taxon>
        <taxon>Limulidae</taxon>
        <taxon>Limulus</taxon>
    </lineage>
</organism>
<dbReference type="Gene3D" id="1.10.150.20">
    <property type="entry name" value="5' to 3' exonuclease, C-terminal subdomain"/>
    <property type="match status" value="1"/>
</dbReference>
<keyword evidence="5" id="KW-0963">Cytoplasm</keyword>
<evidence type="ECO:0000256" key="3">
    <source>
        <dbReference type="ARBA" id="ARBA00004496"/>
    </source>
</evidence>
<dbReference type="Gene3D" id="1.10.150.110">
    <property type="entry name" value="DNA polymerase beta, N-terminal domain-like"/>
    <property type="match status" value="1"/>
</dbReference>
<keyword evidence="12" id="KW-0460">Magnesium</keyword>
<evidence type="ECO:0000313" key="27">
    <source>
        <dbReference type="Proteomes" id="UP000694941"/>
    </source>
</evidence>
<evidence type="ECO:0000256" key="24">
    <source>
        <dbReference type="RuleBase" id="RU366014"/>
    </source>
</evidence>
<evidence type="ECO:0000256" key="9">
    <source>
        <dbReference type="ARBA" id="ARBA00022705"/>
    </source>
</evidence>
<feature type="domain" description="DNA-directed DNA polymerase X" evidence="26">
    <location>
        <begin position="11"/>
        <end position="336"/>
    </location>
</feature>
<evidence type="ECO:0000256" key="1">
    <source>
        <dbReference type="ARBA" id="ARBA00001946"/>
    </source>
</evidence>
<dbReference type="SMART" id="SM00483">
    <property type="entry name" value="POLXc"/>
    <property type="match status" value="1"/>
</dbReference>
<evidence type="ECO:0000256" key="23">
    <source>
        <dbReference type="ARBA" id="ARBA00049244"/>
    </source>
</evidence>
<evidence type="ECO:0000256" key="12">
    <source>
        <dbReference type="ARBA" id="ARBA00022842"/>
    </source>
</evidence>
<evidence type="ECO:0000256" key="20">
    <source>
        <dbReference type="ARBA" id="ARBA00044632"/>
    </source>
</evidence>
<keyword evidence="27" id="KW-1185">Reference proteome</keyword>
<dbReference type="Gene3D" id="3.30.460.10">
    <property type="entry name" value="Beta Polymerase, domain 2"/>
    <property type="match status" value="1"/>
</dbReference>
<keyword evidence="18" id="KW-0456">Lyase</keyword>
<dbReference type="InterPro" id="IPR022312">
    <property type="entry name" value="DNA_pol_X"/>
</dbReference>
<keyword evidence="9" id="KW-0235">DNA replication</keyword>
<evidence type="ECO:0000256" key="5">
    <source>
        <dbReference type="ARBA" id="ARBA00022490"/>
    </source>
</evidence>
<evidence type="ECO:0000256" key="21">
    <source>
        <dbReference type="ARBA" id="ARBA00044678"/>
    </source>
</evidence>
<keyword evidence="11 24" id="KW-0227">DNA damage</keyword>
<dbReference type="InterPro" id="IPR027421">
    <property type="entry name" value="DNA_pol_lamdba_lyase_dom_sf"/>
</dbReference>
<dbReference type="Gene3D" id="3.30.210.10">
    <property type="entry name" value="DNA polymerase, thumb domain"/>
    <property type="match status" value="1"/>
</dbReference>
<evidence type="ECO:0000256" key="22">
    <source>
        <dbReference type="ARBA" id="ARBA00045548"/>
    </source>
</evidence>
<dbReference type="PRINTS" id="PR00870">
    <property type="entry name" value="DNAPOLXBETA"/>
</dbReference>
<dbReference type="Proteomes" id="UP000694941">
    <property type="component" value="Unplaced"/>
</dbReference>
<dbReference type="SUPFAM" id="SSF81301">
    <property type="entry name" value="Nucleotidyltransferase"/>
    <property type="match status" value="1"/>
</dbReference>
<comment type="subcellular location">
    <subcellularLocation>
        <location evidence="3">Cytoplasm</location>
    </subcellularLocation>
    <subcellularLocation>
        <location evidence="2 24">Nucleus</location>
    </subcellularLocation>
</comment>
<comment type="catalytic activity">
    <reaction evidence="20">
        <text>2'-deoxyribonucleotide-(2'-deoxyribose 5'-phosphate)-2'-deoxyribonucleotide-DNA = a 3'-end 2'-deoxyribonucleotide-(2,3-dehydro-2,3-deoxyribose 5'-phosphate)-DNA + a 5'-end 5'-phospho-2'-deoxyribonucleoside-DNA + H(+)</text>
        <dbReference type="Rhea" id="RHEA:66592"/>
        <dbReference type="Rhea" id="RHEA-COMP:13180"/>
        <dbReference type="Rhea" id="RHEA-COMP:16897"/>
        <dbReference type="Rhea" id="RHEA-COMP:17067"/>
        <dbReference type="ChEBI" id="CHEBI:15378"/>
        <dbReference type="ChEBI" id="CHEBI:136412"/>
        <dbReference type="ChEBI" id="CHEBI:157695"/>
        <dbReference type="ChEBI" id="CHEBI:167181"/>
        <dbReference type="EC" id="4.2.99.18"/>
    </reaction>
</comment>
<evidence type="ECO:0000256" key="19">
    <source>
        <dbReference type="ARBA" id="ARBA00023242"/>
    </source>
</evidence>
<dbReference type="Pfam" id="PF14791">
    <property type="entry name" value="DNA_pol_B_thumb"/>
    <property type="match status" value="1"/>
</dbReference>
<sequence>MGKRKATEIDNQNSDICDLLMELADYEKNVSRNIHKYNAYRKAAGVIGQHPTPISNGTEAKKLSGVGEKIAKKIDEFIETGRLGKLEKIRASDENKAIQLLTRVSGIGPAAAKKLVDEGINTIEDLKKHQEKLNHHQKIGLKYFEDFEKRIPREEIEKLEKFILEECKKLDSDYIAVVCGSYRRGAKDSGDIDVLITHKKYTSKEKKNKDGFLKRVVERLEKIDLITDTISFGDTKFMGVCHQKTGKNSKSVLHRRLDIRLIPHDQFFTGVLYFTGSDTFNKMMRTHALEKGFTLNEYTLRPLGSTRVAGEALPITSERDIFEYIDYPYKAPEERNL</sequence>
<keyword evidence="19 24" id="KW-0539">Nucleus</keyword>
<dbReference type="InterPro" id="IPR003583">
    <property type="entry name" value="Hlx-hairpin-Hlx_DNA-bd_motif"/>
</dbReference>
<dbReference type="InterPro" id="IPR002008">
    <property type="entry name" value="DNA_pol_X_beta-like"/>
</dbReference>
<evidence type="ECO:0000256" key="11">
    <source>
        <dbReference type="ARBA" id="ARBA00022763"/>
    </source>
</evidence>
<dbReference type="InterPro" id="IPR010996">
    <property type="entry name" value="HHH_MUS81"/>
</dbReference>
<evidence type="ECO:0000256" key="13">
    <source>
        <dbReference type="ARBA" id="ARBA00022843"/>
    </source>
</evidence>
<dbReference type="GeneID" id="106460609"/>
<keyword evidence="17 24" id="KW-0234">DNA repair</keyword>
<dbReference type="InterPro" id="IPR028207">
    <property type="entry name" value="DNA_pol_B_palm_palm"/>
</dbReference>
<keyword evidence="8 24" id="KW-0548">Nucleotidyltransferase</keyword>
<evidence type="ECO:0000256" key="10">
    <source>
        <dbReference type="ARBA" id="ARBA00022723"/>
    </source>
</evidence>
<keyword evidence="16" id="KW-0238">DNA-binding</keyword>
<evidence type="ECO:0000256" key="17">
    <source>
        <dbReference type="ARBA" id="ARBA00023204"/>
    </source>
</evidence>
<comment type="function">
    <text evidence="24">DNA polymerase that functions in several pathways of DNA repair. Involved in base excision repair (BER) responsible for repair of lesions that give rise to abasic (AP) sites in DNA. Also contributes to DNA double-strand break repair by non-homologous end joining and homologous recombination. Has both template-dependent and template-independent (terminal transferase) DNA polymerase activities. Has also a 5'-deoxyribose-5-phosphate lyase (dRP lyase) activity.</text>
</comment>
<feature type="domain" description="Helix-hairpin-helix DNA-binding motif class 1" evidence="25">
    <location>
        <begin position="58"/>
        <end position="77"/>
    </location>
</feature>
<reference evidence="28" key="1">
    <citation type="submission" date="2025-08" db="UniProtKB">
        <authorList>
            <consortium name="RefSeq"/>
        </authorList>
    </citation>
    <scope>IDENTIFICATION</scope>
    <source>
        <tissue evidence="28">Muscle</tissue>
    </source>
</reference>
<evidence type="ECO:0000256" key="16">
    <source>
        <dbReference type="ARBA" id="ARBA00023125"/>
    </source>
</evidence>
<dbReference type="SMART" id="SM00278">
    <property type="entry name" value="HhH1"/>
    <property type="match status" value="2"/>
</dbReference>
<dbReference type="PRINTS" id="PR00869">
    <property type="entry name" value="DNAPOLX"/>
</dbReference>
<protein>
    <recommendedName>
        <fullName evidence="24">DNA polymerase</fullName>
        <ecNumber evidence="24">2.7.7.7</ecNumber>
    </recommendedName>
</protein>
<dbReference type="PANTHER" id="PTHR11276">
    <property type="entry name" value="DNA POLYMERASE TYPE-X FAMILY MEMBER"/>
    <property type="match status" value="1"/>
</dbReference>
<evidence type="ECO:0000256" key="6">
    <source>
        <dbReference type="ARBA" id="ARBA00022634"/>
    </source>
</evidence>
<dbReference type="RefSeq" id="XP_013775782.1">
    <property type="nucleotide sequence ID" value="XM_013920328.2"/>
</dbReference>
<keyword evidence="10" id="KW-0479">Metal-binding</keyword>
<dbReference type="EC" id="2.7.7.7" evidence="24"/>
<evidence type="ECO:0000259" key="26">
    <source>
        <dbReference type="SMART" id="SM00483"/>
    </source>
</evidence>
<dbReference type="Pfam" id="PF14716">
    <property type="entry name" value="HHH_8"/>
    <property type="match status" value="1"/>
</dbReference>
<comment type="catalytic activity">
    <reaction evidence="21">
        <text>a 5'-end 2'-deoxyribose-2'-deoxyribonucleotide-DNA = (2E,4S)-4-hydroxypenten-2-al-5-phosphate + a 5'-end 5'-phospho-2'-deoxyribonucleoside-DNA + H(+)</text>
        <dbReference type="Rhea" id="RHEA:76255"/>
        <dbReference type="Rhea" id="RHEA-COMP:13180"/>
        <dbReference type="Rhea" id="RHEA-COMP:18657"/>
        <dbReference type="ChEBI" id="CHEBI:15378"/>
        <dbReference type="ChEBI" id="CHEBI:136412"/>
        <dbReference type="ChEBI" id="CHEBI:195194"/>
        <dbReference type="ChEBI" id="CHEBI:195195"/>
    </reaction>
</comment>
<dbReference type="InterPro" id="IPR002054">
    <property type="entry name" value="DNA-dir_DNA_pol_X"/>
</dbReference>
<dbReference type="PANTHER" id="PTHR11276:SF42">
    <property type="entry name" value="DNA POLYMERASE BETA"/>
    <property type="match status" value="1"/>
</dbReference>
<dbReference type="InterPro" id="IPR018944">
    <property type="entry name" value="DNA_pol_lambd_fingers_domain"/>
</dbReference>
<feature type="domain" description="Helix-hairpin-helix DNA-binding motif class 1" evidence="25">
    <location>
        <begin position="99"/>
        <end position="118"/>
    </location>
</feature>
<evidence type="ECO:0000256" key="15">
    <source>
        <dbReference type="ARBA" id="ARBA00023053"/>
    </source>
</evidence>
<evidence type="ECO:0000256" key="2">
    <source>
        <dbReference type="ARBA" id="ARBA00004123"/>
    </source>
</evidence>
<proteinExistence type="inferred from homology"/>
<dbReference type="InterPro" id="IPR029398">
    <property type="entry name" value="PolB_thumb"/>
</dbReference>
<dbReference type="SUPFAM" id="SSF81585">
    <property type="entry name" value="PsbU/PolX domain-like"/>
    <property type="match status" value="1"/>
</dbReference>
<keyword evidence="7 24" id="KW-0808">Transferase</keyword>
<evidence type="ECO:0000256" key="4">
    <source>
        <dbReference type="ARBA" id="ARBA00022481"/>
    </source>
</evidence>
<keyword evidence="14 24" id="KW-0239">DNA-directed DNA polymerase</keyword>